<dbReference type="SMART" id="SM00426">
    <property type="entry name" value="TEA"/>
    <property type="match status" value="1"/>
</dbReference>
<dbReference type="AlphaFoldDB" id="A0A0C9SS08"/>
<dbReference type="Gene3D" id="6.10.20.40">
    <property type="entry name" value="TEA/ATTS domain"/>
    <property type="match status" value="1"/>
</dbReference>
<dbReference type="Proteomes" id="UP000053263">
    <property type="component" value="Unassembled WGS sequence"/>
</dbReference>
<accession>A0A0C9SS08</accession>
<evidence type="ECO:0000313" key="5">
    <source>
        <dbReference type="Proteomes" id="UP000053263"/>
    </source>
</evidence>
<keyword evidence="5" id="KW-1185">Reference proteome</keyword>
<dbReference type="PROSITE" id="PS51088">
    <property type="entry name" value="TEA_2"/>
    <property type="match status" value="1"/>
</dbReference>
<evidence type="ECO:0000256" key="1">
    <source>
        <dbReference type="ARBA" id="ARBA00008421"/>
    </source>
</evidence>
<dbReference type="InterPro" id="IPR000818">
    <property type="entry name" value="TEA/ATTS_dom"/>
</dbReference>
<dbReference type="GO" id="GO:0003700">
    <property type="term" value="F:DNA-binding transcription factor activity"/>
    <property type="evidence" value="ECO:0007669"/>
    <property type="project" value="InterPro"/>
</dbReference>
<organism evidence="4 5">
    <name type="scientific">Plicaturopsis crispa FD-325 SS-3</name>
    <dbReference type="NCBI Taxonomy" id="944288"/>
    <lineage>
        <taxon>Eukaryota</taxon>
        <taxon>Fungi</taxon>
        <taxon>Dikarya</taxon>
        <taxon>Basidiomycota</taxon>
        <taxon>Agaricomycotina</taxon>
        <taxon>Agaricomycetes</taxon>
        <taxon>Agaricomycetidae</taxon>
        <taxon>Amylocorticiales</taxon>
        <taxon>Amylocorticiaceae</taxon>
        <taxon>Plicatura</taxon>
        <taxon>Plicaturopsis crispa</taxon>
    </lineage>
</organism>
<dbReference type="HOGENOM" id="CLU_1016060_0_0_1"/>
<gene>
    <name evidence="4" type="ORF">PLICRDRAFT_178917</name>
</gene>
<protein>
    <submittedName>
        <fullName evidence="4">Unplaced genomic scaffold PLICRscaffold_15, whole genome shotgun sequence</fullName>
    </submittedName>
</protein>
<reference evidence="4 5" key="1">
    <citation type="submission" date="2014-06" db="EMBL/GenBank/DDBJ databases">
        <title>Evolutionary Origins and Diversification of the Mycorrhizal Mutualists.</title>
        <authorList>
            <consortium name="DOE Joint Genome Institute"/>
            <consortium name="Mycorrhizal Genomics Consortium"/>
            <person name="Kohler A."/>
            <person name="Kuo A."/>
            <person name="Nagy L.G."/>
            <person name="Floudas D."/>
            <person name="Copeland A."/>
            <person name="Barry K.W."/>
            <person name="Cichocki N."/>
            <person name="Veneault-Fourrey C."/>
            <person name="LaButti K."/>
            <person name="Lindquist E.A."/>
            <person name="Lipzen A."/>
            <person name="Lundell T."/>
            <person name="Morin E."/>
            <person name="Murat C."/>
            <person name="Riley R."/>
            <person name="Ohm R."/>
            <person name="Sun H."/>
            <person name="Tunlid A."/>
            <person name="Henrissat B."/>
            <person name="Grigoriev I.V."/>
            <person name="Hibbett D.S."/>
            <person name="Martin F."/>
        </authorList>
    </citation>
    <scope>NUCLEOTIDE SEQUENCE [LARGE SCALE GENOMIC DNA]</scope>
    <source>
        <strain evidence="4 5">FD-325 SS-3</strain>
    </source>
</reference>
<evidence type="ECO:0000259" key="3">
    <source>
        <dbReference type="PROSITE" id="PS51088"/>
    </source>
</evidence>
<dbReference type="OrthoDB" id="10006572at2759"/>
<dbReference type="InterPro" id="IPR038096">
    <property type="entry name" value="TEA/ATTS_sf"/>
</dbReference>
<comment type="similarity">
    <text evidence="1">Belongs to the TEC1 family.</text>
</comment>
<proteinExistence type="inferred from homology"/>
<feature type="DNA-binding region" description="TEA" evidence="2">
    <location>
        <begin position="38"/>
        <end position="112"/>
    </location>
</feature>
<dbReference type="Pfam" id="PF01285">
    <property type="entry name" value="TEA"/>
    <property type="match status" value="1"/>
</dbReference>
<sequence length="274" mass="30611">MAYCYTSTLTLDHLSDPQSDHSRTNLLSSTRRSWKMCKGKKEVVWSPALEDAFLAGLNHYRPPQFTDLKSSRPFPKRNKIISDWIFNATRVRRTPRQVGSRIQQMRESRAGREYIALLEGRYRELQSIGKRAQLPHNSSGPSYTMVPTPIADSAGGPEGLSDLSSDHAVYPPQSDTVYTPLHPEVGAGILQDSLLPVPVSWDPLFSIDTSSVDGQSAASPQRPVGFMNVDKTGDEWGWTGITDGGEPTTQSDAHTWKTLDVEHMDYDKLFFRVS</sequence>
<evidence type="ECO:0000256" key="2">
    <source>
        <dbReference type="PROSITE-ProRule" id="PRU00505"/>
    </source>
</evidence>
<name>A0A0C9SS08_PLICR</name>
<dbReference type="EMBL" id="KN832568">
    <property type="protein sequence ID" value="KII85172.1"/>
    <property type="molecule type" value="Genomic_DNA"/>
</dbReference>
<feature type="domain" description="TEA" evidence="3">
    <location>
        <begin position="38"/>
        <end position="112"/>
    </location>
</feature>
<evidence type="ECO:0000313" key="4">
    <source>
        <dbReference type="EMBL" id="KII85172.1"/>
    </source>
</evidence>